<evidence type="ECO:0000313" key="2">
    <source>
        <dbReference type="EMBL" id="OLP08098.1"/>
    </source>
</evidence>
<dbReference type="InterPro" id="IPR050900">
    <property type="entry name" value="Transposase_IS3/IS150/IS904"/>
</dbReference>
<keyword evidence="3" id="KW-1185">Reference proteome</keyword>
<reference evidence="2 3" key="1">
    <citation type="submission" date="2017-01" db="EMBL/GenBank/DDBJ databases">
        <title>Genome sequence of Rhodoferax antarcticus ANT.BR, a psychrophilic purple nonsulfur bacterium from an Antarctic microbial mat.</title>
        <authorList>
            <person name="Baker J."/>
            <person name="Riester C."/>
            <person name="Skinner B."/>
            <person name="Newell A."/>
            <person name="Swingley W."/>
            <person name="Madigan M."/>
            <person name="Jung D."/>
            <person name="Asao M."/>
            <person name="Chen M."/>
            <person name="Loughlin P."/>
            <person name="Pan H."/>
            <person name="Lin S."/>
            <person name="Li N."/>
            <person name="Shaw J."/>
            <person name="Prado M."/>
            <person name="Sherman C."/>
            <person name="Li X."/>
            <person name="Tang J."/>
            <person name="Blankenship R."/>
            <person name="Zhao T."/>
            <person name="Touchman J."/>
            <person name="Sattley M."/>
        </authorList>
    </citation>
    <scope>NUCLEOTIDE SEQUENCE [LARGE SCALE GENOMIC DNA]</scope>
    <source>
        <strain evidence="2 3">ANT.BR</strain>
    </source>
</reference>
<sequence>MQGVIELIPTTGEARACSALGTTRGELRRQRLRTLAASIMGPPAPRQARSSPLALSEAERQLVLDTLGSERFADTAPASVHATLLDEGRYLGSVRTMYRLLKTHSGCAERRNQRRHTAYAKPELLATSPNQVWSWDITKLKGPAKWTYFHLYVILDIFSRYVVGWLIAPRECSELATQLIEDTAQRQNIAPGTLSLHADRGASMRSKPVASLLVDLDITKSHSRPYTSDDNPYSEAQFKTLKYRPDFPERFGSIEDARAHCQTFFAWFNDEHRHSGIAHMTPHSVHHGLAHELIVTRQTALDVAFAAYPNRFKGRRPTPAQLPTAAWESIHHQKRKPKPKSQPKHYTLLSKYMFNGDAKSLTRSER</sequence>
<dbReference type="AlphaFoldDB" id="A0A1Q8YJ71"/>
<dbReference type="GO" id="GO:0015074">
    <property type="term" value="P:DNA integration"/>
    <property type="evidence" value="ECO:0007669"/>
    <property type="project" value="InterPro"/>
</dbReference>
<accession>A0A1Q8YJ71</accession>
<evidence type="ECO:0000259" key="1">
    <source>
        <dbReference type="PROSITE" id="PS50994"/>
    </source>
</evidence>
<dbReference type="GO" id="GO:0003676">
    <property type="term" value="F:nucleic acid binding"/>
    <property type="evidence" value="ECO:0007669"/>
    <property type="project" value="InterPro"/>
</dbReference>
<comment type="caution">
    <text evidence="2">The sequence shown here is derived from an EMBL/GenBank/DDBJ whole genome shotgun (WGS) entry which is preliminary data.</text>
</comment>
<dbReference type="Pfam" id="PF00665">
    <property type="entry name" value="rve"/>
    <property type="match status" value="1"/>
</dbReference>
<organism evidence="2 3">
    <name type="scientific">Rhodoferax antarcticus ANT.BR</name>
    <dbReference type="NCBI Taxonomy" id="1111071"/>
    <lineage>
        <taxon>Bacteria</taxon>
        <taxon>Pseudomonadati</taxon>
        <taxon>Pseudomonadota</taxon>
        <taxon>Betaproteobacteria</taxon>
        <taxon>Burkholderiales</taxon>
        <taxon>Comamonadaceae</taxon>
        <taxon>Rhodoferax</taxon>
    </lineage>
</organism>
<proteinExistence type="predicted"/>
<dbReference type="PROSITE" id="PS50994">
    <property type="entry name" value="INTEGRASE"/>
    <property type="match status" value="1"/>
</dbReference>
<evidence type="ECO:0000313" key="3">
    <source>
        <dbReference type="Proteomes" id="UP000185911"/>
    </source>
</evidence>
<dbReference type="PANTHER" id="PTHR46889:SF4">
    <property type="entry name" value="TRANSPOSASE INSO FOR INSERTION SEQUENCE ELEMENT IS911B-RELATED"/>
    <property type="match status" value="1"/>
</dbReference>
<name>A0A1Q8YJ71_9BURK</name>
<gene>
    <name evidence="2" type="ORF">BLL52_0386</name>
</gene>
<dbReference type="EMBL" id="MSYM01000005">
    <property type="protein sequence ID" value="OLP08098.1"/>
    <property type="molecule type" value="Genomic_DNA"/>
</dbReference>
<protein>
    <submittedName>
        <fullName evidence="2">Integrase core domain protein</fullName>
    </submittedName>
</protein>
<dbReference type="SUPFAM" id="SSF53098">
    <property type="entry name" value="Ribonuclease H-like"/>
    <property type="match status" value="1"/>
</dbReference>
<dbReference type="PANTHER" id="PTHR46889">
    <property type="entry name" value="TRANSPOSASE INSF FOR INSERTION SEQUENCE IS3B-RELATED"/>
    <property type="match status" value="1"/>
</dbReference>
<dbReference type="Proteomes" id="UP000185911">
    <property type="component" value="Unassembled WGS sequence"/>
</dbReference>
<dbReference type="InterPro" id="IPR036397">
    <property type="entry name" value="RNaseH_sf"/>
</dbReference>
<dbReference type="InterPro" id="IPR001584">
    <property type="entry name" value="Integrase_cat-core"/>
</dbReference>
<feature type="domain" description="Integrase catalytic" evidence="1">
    <location>
        <begin position="125"/>
        <end position="290"/>
    </location>
</feature>
<dbReference type="Gene3D" id="3.30.420.10">
    <property type="entry name" value="Ribonuclease H-like superfamily/Ribonuclease H"/>
    <property type="match status" value="1"/>
</dbReference>
<dbReference type="InterPro" id="IPR012337">
    <property type="entry name" value="RNaseH-like_sf"/>
</dbReference>